<dbReference type="PANTHER" id="PTHR11405:SF5">
    <property type="entry name" value="CAD PROTEIN"/>
    <property type="match status" value="1"/>
</dbReference>
<dbReference type="InterPro" id="IPR036897">
    <property type="entry name" value="CarbamoylP_synth_lsu_oligo_sf"/>
</dbReference>
<dbReference type="PROSITE" id="PS51273">
    <property type="entry name" value="GATASE_TYPE_1"/>
    <property type="match status" value="1"/>
</dbReference>
<feature type="compositionally biased region" description="Basic and acidic residues" evidence="26">
    <location>
        <begin position="447"/>
        <end position="456"/>
    </location>
</feature>
<comment type="catalytic activity">
    <reaction evidence="22">
        <text>hydrogencarbonate + L-glutamine + 2 ATP + H2O = carbamoyl phosphate + L-glutamate + 2 ADP + phosphate + 2 H(+)</text>
        <dbReference type="Rhea" id="RHEA:18633"/>
        <dbReference type="ChEBI" id="CHEBI:15377"/>
        <dbReference type="ChEBI" id="CHEBI:15378"/>
        <dbReference type="ChEBI" id="CHEBI:17544"/>
        <dbReference type="ChEBI" id="CHEBI:29985"/>
        <dbReference type="ChEBI" id="CHEBI:30616"/>
        <dbReference type="ChEBI" id="CHEBI:43474"/>
        <dbReference type="ChEBI" id="CHEBI:58228"/>
        <dbReference type="ChEBI" id="CHEBI:58359"/>
        <dbReference type="ChEBI" id="CHEBI:456216"/>
        <dbReference type="EC" id="6.3.5.5"/>
    </reaction>
</comment>
<dbReference type="InterPro" id="IPR035686">
    <property type="entry name" value="CPSase_GATase1"/>
</dbReference>
<proteinExistence type="inferred from homology"/>
<dbReference type="FunFam" id="3.30.470.20:FF:000004">
    <property type="entry name" value="Carbamoyl-phosphate synthase (glutamine-hydrolyzing)"/>
    <property type="match status" value="1"/>
</dbReference>
<evidence type="ECO:0000256" key="9">
    <source>
        <dbReference type="ARBA" id="ARBA00022741"/>
    </source>
</evidence>
<dbReference type="InterPro" id="IPR002082">
    <property type="entry name" value="Asp_carbamoyltransf"/>
</dbReference>
<dbReference type="InterPro" id="IPR032466">
    <property type="entry name" value="Metal_Hydrolase"/>
</dbReference>
<evidence type="ECO:0000256" key="26">
    <source>
        <dbReference type="SAM" id="MobiDB-lite"/>
    </source>
</evidence>
<dbReference type="InterPro" id="IPR013815">
    <property type="entry name" value="ATP_grasp_subdomain_1"/>
</dbReference>
<dbReference type="InterPro" id="IPR006130">
    <property type="entry name" value="Asp/Orn_carbamoylTrfase"/>
</dbReference>
<evidence type="ECO:0000256" key="12">
    <source>
        <dbReference type="ARBA" id="ARBA00022842"/>
    </source>
</evidence>
<dbReference type="GO" id="GO:0016597">
    <property type="term" value="F:amino acid binding"/>
    <property type="evidence" value="ECO:0007669"/>
    <property type="project" value="InterPro"/>
</dbReference>
<dbReference type="Pfam" id="PF01979">
    <property type="entry name" value="Amidohydro_1"/>
    <property type="match status" value="1"/>
</dbReference>
<comment type="catalytic activity">
    <reaction evidence="24">
        <text>L-glutamine + H2O = L-glutamate + NH4(+)</text>
        <dbReference type="Rhea" id="RHEA:15889"/>
        <dbReference type="ChEBI" id="CHEBI:15377"/>
        <dbReference type="ChEBI" id="CHEBI:28938"/>
        <dbReference type="ChEBI" id="CHEBI:29985"/>
        <dbReference type="ChEBI" id="CHEBI:58359"/>
        <dbReference type="EC" id="3.5.1.2"/>
    </reaction>
</comment>
<dbReference type="Gene3D" id="1.10.1030.10">
    <property type="entry name" value="Carbamoyl-phosphate synthetase, large subunit oligomerisation domain"/>
    <property type="match status" value="1"/>
</dbReference>
<dbReference type="SMART" id="SM01097">
    <property type="entry name" value="CPSase_sm_chain"/>
    <property type="match status" value="1"/>
</dbReference>
<feature type="domain" description="ATP-grasp" evidence="27">
    <location>
        <begin position="1131"/>
        <end position="1322"/>
    </location>
</feature>
<feature type="domain" description="ATP-grasp" evidence="27">
    <location>
        <begin position="595"/>
        <end position="787"/>
    </location>
</feature>
<dbReference type="HAMAP" id="MF_00001">
    <property type="entry name" value="Asp_carb_tr"/>
    <property type="match status" value="1"/>
</dbReference>
<dbReference type="InterPro" id="IPR006274">
    <property type="entry name" value="CarbamoylP_synth_ssu"/>
</dbReference>
<dbReference type="GO" id="GO:0004151">
    <property type="term" value="F:dihydroorotase activity"/>
    <property type="evidence" value="ECO:0007669"/>
    <property type="project" value="UniProtKB-EC"/>
</dbReference>
<feature type="compositionally biased region" description="Polar residues" evidence="26">
    <location>
        <begin position="1447"/>
        <end position="1466"/>
    </location>
</feature>
<feature type="region of interest" description="Disordered" evidence="26">
    <location>
        <begin position="1917"/>
        <end position="1984"/>
    </location>
</feature>
<evidence type="ECO:0000256" key="11">
    <source>
        <dbReference type="ARBA" id="ARBA00022840"/>
    </source>
</evidence>
<evidence type="ECO:0000256" key="5">
    <source>
        <dbReference type="ARBA" id="ARBA00022598"/>
    </source>
</evidence>
<dbReference type="SUPFAM" id="SSF52021">
    <property type="entry name" value="Carbamoyl phosphate synthetase, small subunit N-terminal domain"/>
    <property type="match status" value="1"/>
</dbReference>
<dbReference type="CDD" id="cd01744">
    <property type="entry name" value="GATase1_CPSase"/>
    <property type="match status" value="1"/>
</dbReference>
<evidence type="ECO:0000256" key="25">
    <source>
        <dbReference type="PROSITE-ProRule" id="PRU00409"/>
    </source>
</evidence>
<dbReference type="PRINTS" id="PR00101">
    <property type="entry name" value="ATCASE"/>
</dbReference>
<dbReference type="GO" id="GO:0006221">
    <property type="term" value="P:pyrimidine nucleotide biosynthetic process"/>
    <property type="evidence" value="ECO:0007669"/>
    <property type="project" value="UniProtKB-KW"/>
</dbReference>
<dbReference type="Gene3D" id="3.40.50.1370">
    <property type="entry name" value="Aspartate/ornithine carbamoyltransferase"/>
    <property type="match status" value="2"/>
</dbReference>
<dbReference type="NCBIfam" id="TIGR01369">
    <property type="entry name" value="CPSaseII_lrg"/>
    <property type="match status" value="1"/>
</dbReference>
<dbReference type="InterPro" id="IPR017926">
    <property type="entry name" value="GATASE"/>
</dbReference>
<keyword evidence="12" id="KW-0460">Magnesium</keyword>
<dbReference type="FunFam" id="3.30.470.20:FF:000001">
    <property type="entry name" value="Carbamoyl-phosphate synthase large chain"/>
    <property type="match status" value="1"/>
</dbReference>
<comment type="similarity">
    <text evidence="18">In the N-terminal section; belongs to the CarA family.</text>
</comment>
<evidence type="ECO:0000256" key="24">
    <source>
        <dbReference type="ARBA" id="ARBA00049534"/>
    </source>
</evidence>
<comment type="cofactor">
    <cofactor evidence="1">
        <name>Zn(2+)</name>
        <dbReference type="ChEBI" id="CHEBI:29105"/>
    </cofactor>
</comment>
<dbReference type="InterPro" id="IPR036901">
    <property type="entry name" value="Asp/Orn_carbamoylTrfase_sf"/>
</dbReference>
<keyword evidence="11 25" id="KW-0067">ATP-binding</keyword>
<feature type="compositionally biased region" description="Low complexity" evidence="26">
    <location>
        <begin position="423"/>
        <end position="436"/>
    </location>
</feature>
<dbReference type="NCBIfam" id="NF009455">
    <property type="entry name" value="PRK12815.1"/>
    <property type="match status" value="1"/>
</dbReference>
<evidence type="ECO:0000256" key="23">
    <source>
        <dbReference type="ARBA" id="ARBA00048859"/>
    </source>
</evidence>
<protein>
    <submittedName>
        <fullName evidence="29">CAD protein</fullName>
    </submittedName>
</protein>
<dbReference type="InterPro" id="IPR006132">
    <property type="entry name" value="Asp/Orn_carbamoyltranf_P-bd"/>
</dbReference>
<evidence type="ECO:0000256" key="18">
    <source>
        <dbReference type="ARBA" id="ARBA00043984"/>
    </source>
</evidence>
<comment type="catalytic activity">
    <reaction evidence="23">
        <text>carbamoyl phosphate + L-aspartate = N-carbamoyl-L-aspartate + phosphate + H(+)</text>
        <dbReference type="Rhea" id="RHEA:20013"/>
        <dbReference type="ChEBI" id="CHEBI:15378"/>
        <dbReference type="ChEBI" id="CHEBI:29991"/>
        <dbReference type="ChEBI" id="CHEBI:32814"/>
        <dbReference type="ChEBI" id="CHEBI:43474"/>
        <dbReference type="ChEBI" id="CHEBI:58228"/>
        <dbReference type="EC" id="2.1.3.2"/>
    </reaction>
</comment>
<dbReference type="Pfam" id="PF02787">
    <property type="entry name" value="CPSase_L_D3"/>
    <property type="match status" value="1"/>
</dbReference>
<keyword evidence="13" id="KW-0665">Pyrimidine biosynthesis</keyword>
<dbReference type="InterPro" id="IPR005480">
    <property type="entry name" value="CPSase_lsu_oligo"/>
</dbReference>
<dbReference type="Gene3D" id="3.40.50.20">
    <property type="match status" value="2"/>
</dbReference>
<evidence type="ECO:0000313" key="30">
    <source>
        <dbReference type="Proteomes" id="UP001174909"/>
    </source>
</evidence>
<dbReference type="PROSITE" id="PS00867">
    <property type="entry name" value="CPSASE_2"/>
    <property type="match status" value="2"/>
</dbReference>
<accession>A0AA35TZ85</accession>
<dbReference type="FunFam" id="3.30.1490.20:FF:000001">
    <property type="entry name" value="Carbamoyl-phosphate synthase large chain"/>
    <property type="match status" value="1"/>
</dbReference>
<evidence type="ECO:0000256" key="3">
    <source>
        <dbReference type="ARBA" id="ARBA00004852"/>
    </source>
</evidence>
<evidence type="ECO:0000256" key="2">
    <source>
        <dbReference type="ARBA" id="ARBA00004812"/>
    </source>
</evidence>
<dbReference type="SUPFAM" id="SSF52440">
    <property type="entry name" value="PreATP-grasp domain"/>
    <property type="match status" value="2"/>
</dbReference>
<dbReference type="Gene3D" id="3.50.30.20">
    <property type="entry name" value="Carbamoyl-phosphate synthase small subunit, N-terminal domain"/>
    <property type="match status" value="1"/>
</dbReference>
<dbReference type="PROSITE" id="PS51855">
    <property type="entry name" value="MGS"/>
    <property type="match status" value="1"/>
</dbReference>
<dbReference type="InterPro" id="IPR036480">
    <property type="entry name" value="CarbP_synth_ssu_N_sf"/>
</dbReference>
<feature type="compositionally biased region" description="Pro residues" evidence="26">
    <location>
        <begin position="1920"/>
        <end position="1931"/>
    </location>
</feature>
<evidence type="ECO:0000256" key="21">
    <source>
        <dbReference type="ARBA" id="ARBA00048492"/>
    </source>
</evidence>
<comment type="similarity">
    <text evidence="19">In the 2nd section; belongs to the CarB family.</text>
</comment>
<dbReference type="PRINTS" id="PR00100">
    <property type="entry name" value="AOTCASE"/>
</dbReference>
<dbReference type="Gene3D" id="3.30.1490.20">
    <property type="entry name" value="ATP-grasp fold, A domain"/>
    <property type="match status" value="1"/>
</dbReference>
<keyword evidence="5" id="KW-0436">Ligase</keyword>
<evidence type="ECO:0000256" key="4">
    <source>
        <dbReference type="ARBA" id="ARBA00004880"/>
    </source>
</evidence>
<keyword evidence="14" id="KW-0464">Manganese</keyword>
<dbReference type="PRINTS" id="PR00098">
    <property type="entry name" value="CPSASE"/>
</dbReference>
<feature type="domain" description="MGS-like" evidence="28">
    <location>
        <begin position="1388"/>
        <end position="1592"/>
    </location>
</feature>
<dbReference type="GO" id="GO:0006526">
    <property type="term" value="P:L-arginine biosynthetic process"/>
    <property type="evidence" value="ECO:0007669"/>
    <property type="project" value="TreeGrafter"/>
</dbReference>
<dbReference type="InterPro" id="IPR016185">
    <property type="entry name" value="PreATP-grasp_dom_sf"/>
</dbReference>
<dbReference type="PRINTS" id="PR00099">
    <property type="entry name" value="CPSGATASE"/>
</dbReference>
<keyword evidence="6" id="KW-0808">Transferase</keyword>
<evidence type="ECO:0000256" key="1">
    <source>
        <dbReference type="ARBA" id="ARBA00001947"/>
    </source>
</evidence>
<evidence type="ECO:0000313" key="29">
    <source>
        <dbReference type="EMBL" id="CAI8056999.1"/>
    </source>
</evidence>
<dbReference type="SUPFAM" id="SSF48108">
    <property type="entry name" value="Carbamoyl phosphate synthetase, large subunit connection domain"/>
    <property type="match status" value="1"/>
</dbReference>
<comment type="pathway">
    <text evidence="3">Pyrimidine metabolism; UMP biosynthesis via de novo pathway; (S)-dihydroorotate from bicarbonate: step 2/3.</text>
</comment>
<evidence type="ECO:0000256" key="10">
    <source>
        <dbReference type="ARBA" id="ARBA00022801"/>
    </source>
</evidence>
<dbReference type="Gene3D" id="3.40.50.1380">
    <property type="entry name" value="Methylglyoxal synthase-like domain"/>
    <property type="match status" value="1"/>
</dbReference>
<dbReference type="FunFam" id="3.40.50.1370:FF:000002">
    <property type="entry name" value="Aspartate carbamoyltransferase 2"/>
    <property type="match status" value="1"/>
</dbReference>
<dbReference type="InterPro" id="IPR005483">
    <property type="entry name" value="CPSase_dom"/>
</dbReference>
<dbReference type="NCBIfam" id="NF003671">
    <property type="entry name" value="PRK05294.1"/>
    <property type="match status" value="1"/>
</dbReference>
<evidence type="ECO:0000256" key="17">
    <source>
        <dbReference type="ARBA" id="ARBA00043979"/>
    </source>
</evidence>
<dbReference type="InterPro" id="IPR011607">
    <property type="entry name" value="MGS-like_dom"/>
</dbReference>
<dbReference type="SUPFAM" id="SSF51338">
    <property type="entry name" value="Composite domain of metallo-dependent hydrolases"/>
    <property type="match status" value="1"/>
</dbReference>
<comment type="caution">
    <text evidence="29">The sequence shown here is derived from an EMBL/GenBank/DDBJ whole genome shotgun (WGS) entry which is preliminary data.</text>
</comment>
<dbReference type="GO" id="GO:0004359">
    <property type="term" value="F:glutaminase activity"/>
    <property type="evidence" value="ECO:0007669"/>
    <property type="project" value="UniProtKB-EC"/>
</dbReference>
<dbReference type="InterPro" id="IPR029062">
    <property type="entry name" value="Class_I_gatase-like"/>
</dbReference>
<evidence type="ECO:0000256" key="6">
    <source>
        <dbReference type="ARBA" id="ARBA00022679"/>
    </source>
</evidence>
<evidence type="ECO:0000256" key="19">
    <source>
        <dbReference type="ARBA" id="ARBA00043998"/>
    </source>
</evidence>
<dbReference type="Pfam" id="PF00117">
    <property type="entry name" value="GATase"/>
    <property type="match status" value="1"/>
</dbReference>
<dbReference type="PROSITE" id="PS00866">
    <property type="entry name" value="CPSASE_1"/>
    <property type="match status" value="2"/>
</dbReference>
<gene>
    <name evidence="29" type="ORF">GBAR_LOCUS31050</name>
</gene>
<dbReference type="SUPFAM" id="SSF52335">
    <property type="entry name" value="Methylglyoxal synthase-like"/>
    <property type="match status" value="1"/>
</dbReference>
<dbReference type="Pfam" id="PF00988">
    <property type="entry name" value="CPSase_sm_chain"/>
    <property type="match status" value="1"/>
</dbReference>
<dbReference type="SUPFAM" id="SSF53671">
    <property type="entry name" value="Aspartate/ornithine carbamoyltransferase"/>
    <property type="match status" value="1"/>
</dbReference>
<dbReference type="InterPro" id="IPR006275">
    <property type="entry name" value="CPSase_lsu"/>
</dbReference>
<dbReference type="Pfam" id="PF02729">
    <property type="entry name" value="OTCace_N"/>
    <property type="match status" value="1"/>
</dbReference>
<dbReference type="PROSITE" id="PS00483">
    <property type="entry name" value="DIHYDROOROTASE_2"/>
    <property type="match status" value="1"/>
</dbReference>
<evidence type="ECO:0000256" key="7">
    <source>
        <dbReference type="ARBA" id="ARBA00022723"/>
    </source>
</evidence>
<name>A0AA35TZ85_GEOBA</name>
<feature type="region of interest" description="Disordered" evidence="26">
    <location>
        <begin position="418"/>
        <end position="461"/>
    </location>
</feature>
<dbReference type="GO" id="GO:0046872">
    <property type="term" value="F:metal ion binding"/>
    <property type="evidence" value="ECO:0007669"/>
    <property type="project" value="UniProtKB-KW"/>
</dbReference>
<dbReference type="Gene3D" id="3.30.470.20">
    <property type="entry name" value="ATP-grasp fold, B domain"/>
    <property type="match status" value="2"/>
</dbReference>
<keyword evidence="8" id="KW-0677">Repeat</keyword>
<dbReference type="NCBIfam" id="NF009475">
    <property type="entry name" value="PRK12838.1"/>
    <property type="match status" value="1"/>
</dbReference>
<dbReference type="FunFam" id="3.20.20.140:FF:000036">
    <property type="entry name" value="Carbamoyl-phosphate synthase large chain"/>
    <property type="match status" value="1"/>
</dbReference>
<evidence type="ECO:0000259" key="27">
    <source>
        <dbReference type="PROSITE" id="PS50975"/>
    </source>
</evidence>
<dbReference type="FunFam" id="3.40.50.1370:FF:000005">
    <property type="entry name" value="CAD protein-like isoform X1"/>
    <property type="match status" value="1"/>
</dbReference>
<evidence type="ECO:0000256" key="20">
    <source>
        <dbReference type="ARBA" id="ARBA00047359"/>
    </source>
</evidence>
<dbReference type="GO" id="GO:0006207">
    <property type="term" value="P:'de novo' pyrimidine nucleobase biosynthetic process"/>
    <property type="evidence" value="ECO:0007669"/>
    <property type="project" value="InterPro"/>
</dbReference>
<feature type="region of interest" description="Disordered" evidence="26">
    <location>
        <begin position="1445"/>
        <end position="1480"/>
    </location>
</feature>
<comment type="similarity">
    <text evidence="16">In the 3rd section; belongs to the metallo-dependent hydrolases superfamily. DHOase family. CAD subfamily.</text>
</comment>
<dbReference type="Gene3D" id="3.20.20.140">
    <property type="entry name" value="Metal-dependent hydrolases"/>
    <property type="match status" value="1"/>
</dbReference>
<dbReference type="InterPro" id="IPR011059">
    <property type="entry name" value="Metal-dep_hydrolase_composite"/>
</dbReference>
<dbReference type="FunFam" id="1.10.1030.10:FF:000002">
    <property type="entry name" value="Carbamoyl-phosphate synthase large chain"/>
    <property type="match status" value="1"/>
</dbReference>
<dbReference type="SMART" id="SM01096">
    <property type="entry name" value="CPSase_L_D3"/>
    <property type="match status" value="1"/>
</dbReference>
<dbReference type="InterPro" id="IPR005479">
    <property type="entry name" value="CPAse_ATP-bd"/>
</dbReference>
<dbReference type="InterPro" id="IPR006131">
    <property type="entry name" value="Asp_carbamoyltransf_Asp/Orn-bd"/>
</dbReference>
<dbReference type="SMART" id="SM00851">
    <property type="entry name" value="MGS"/>
    <property type="match status" value="1"/>
</dbReference>
<dbReference type="CDD" id="cd01423">
    <property type="entry name" value="MGS_CPS_I_III"/>
    <property type="match status" value="1"/>
</dbReference>
<dbReference type="Pfam" id="PF02786">
    <property type="entry name" value="CPSase_L_D2"/>
    <property type="match status" value="2"/>
</dbReference>
<evidence type="ECO:0000256" key="15">
    <source>
        <dbReference type="ARBA" id="ARBA00023268"/>
    </source>
</evidence>
<dbReference type="GO" id="GO:0004088">
    <property type="term" value="F:carbamoyl-phosphate synthase (glutamine-hydrolyzing) activity"/>
    <property type="evidence" value="ECO:0007669"/>
    <property type="project" value="UniProtKB-EC"/>
</dbReference>
<dbReference type="InterPro" id="IPR058047">
    <property type="entry name" value="CPSase_preATP-grasp"/>
</dbReference>
<dbReference type="SUPFAM" id="SSF52317">
    <property type="entry name" value="Class I glutamine amidotransferase-like"/>
    <property type="match status" value="1"/>
</dbReference>
<evidence type="ECO:0000256" key="13">
    <source>
        <dbReference type="ARBA" id="ARBA00022975"/>
    </source>
</evidence>
<comment type="catalytic activity">
    <reaction evidence="21">
        <text>(S)-dihydroorotate + H2O = N-carbamoyl-L-aspartate + H(+)</text>
        <dbReference type="Rhea" id="RHEA:24296"/>
        <dbReference type="ChEBI" id="CHEBI:15377"/>
        <dbReference type="ChEBI" id="CHEBI:15378"/>
        <dbReference type="ChEBI" id="CHEBI:30864"/>
        <dbReference type="ChEBI" id="CHEBI:32814"/>
        <dbReference type="EC" id="3.5.2.3"/>
    </reaction>
</comment>
<evidence type="ECO:0000256" key="14">
    <source>
        <dbReference type="ARBA" id="ARBA00023211"/>
    </source>
</evidence>
<dbReference type="FunFam" id="3.40.50.1380:FF:000005">
    <property type="entry name" value="CAD protein-like isoform X1"/>
    <property type="match status" value="1"/>
</dbReference>
<dbReference type="EMBL" id="CASHTH010004417">
    <property type="protein sequence ID" value="CAI8056999.1"/>
    <property type="molecule type" value="Genomic_DNA"/>
</dbReference>
<keyword evidence="15" id="KW-0511">Multifunctional enzyme</keyword>
<comment type="similarity">
    <text evidence="17">In the C-terminal section; belongs to the aspartate/ornithine carbamoyltransferase superfamily. ATCase family.</text>
</comment>
<comment type="pathway">
    <text evidence="4">Pyrimidine metabolism; UMP biosynthesis via de novo pathway; (S)-dihydroorotate from bicarbonate: step 3/3.</text>
</comment>
<evidence type="ECO:0000256" key="8">
    <source>
        <dbReference type="ARBA" id="ARBA00022737"/>
    </source>
</evidence>
<dbReference type="SUPFAM" id="SSF51556">
    <property type="entry name" value="Metallo-dependent hydrolases"/>
    <property type="match status" value="1"/>
</dbReference>
<comment type="catalytic activity">
    <reaction evidence="20">
        <text>hydrogencarbonate + NH4(+) + 2 ATP = carbamoyl phosphate + 2 ADP + phosphate + 2 H(+)</text>
        <dbReference type="Rhea" id="RHEA:18029"/>
        <dbReference type="ChEBI" id="CHEBI:15378"/>
        <dbReference type="ChEBI" id="CHEBI:17544"/>
        <dbReference type="ChEBI" id="CHEBI:28938"/>
        <dbReference type="ChEBI" id="CHEBI:30616"/>
        <dbReference type="ChEBI" id="CHEBI:43474"/>
        <dbReference type="ChEBI" id="CHEBI:58228"/>
        <dbReference type="ChEBI" id="CHEBI:456216"/>
        <dbReference type="EC" id="6.3.4.16"/>
    </reaction>
</comment>
<dbReference type="Gene3D" id="3.40.50.880">
    <property type="match status" value="1"/>
</dbReference>
<dbReference type="PROSITE" id="PS50975">
    <property type="entry name" value="ATP_GRASP"/>
    <property type="match status" value="2"/>
</dbReference>
<dbReference type="GO" id="GO:0004087">
    <property type="term" value="F:carbamoyl-phosphate synthase (ammonia) activity"/>
    <property type="evidence" value="ECO:0007669"/>
    <property type="project" value="UniProtKB-EC"/>
</dbReference>
<dbReference type="Pfam" id="PF02142">
    <property type="entry name" value="MGS"/>
    <property type="match status" value="1"/>
</dbReference>
<evidence type="ECO:0000256" key="16">
    <source>
        <dbReference type="ARBA" id="ARBA00043968"/>
    </source>
</evidence>
<dbReference type="InterPro" id="IPR006680">
    <property type="entry name" value="Amidohydro-rel"/>
</dbReference>
<dbReference type="GO" id="GO:0006541">
    <property type="term" value="P:glutamine metabolic process"/>
    <property type="evidence" value="ECO:0007669"/>
    <property type="project" value="InterPro"/>
</dbReference>
<dbReference type="Pfam" id="PF25596">
    <property type="entry name" value="CPSase_L_D1"/>
    <property type="match status" value="2"/>
</dbReference>
<dbReference type="NCBIfam" id="NF002032">
    <property type="entry name" value="PRK00856.1"/>
    <property type="match status" value="1"/>
</dbReference>
<organism evidence="29 30">
    <name type="scientific">Geodia barretti</name>
    <name type="common">Barrett's horny sponge</name>
    <dbReference type="NCBI Taxonomy" id="519541"/>
    <lineage>
        <taxon>Eukaryota</taxon>
        <taxon>Metazoa</taxon>
        <taxon>Porifera</taxon>
        <taxon>Demospongiae</taxon>
        <taxon>Heteroscleromorpha</taxon>
        <taxon>Tetractinellida</taxon>
        <taxon>Astrophorina</taxon>
        <taxon>Geodiidae</taxon>
        <taxon>Geodia</taxon>
    </lineage>
</organism>
<dbReference type="InterPro" id="IPR011761">
    <property type="entry name" value="ATP-grasp"/>
</dbReference>
<dbReference type="GO" id="GO:0005524">
    <property type="term" value="F:ATP binding"/>
    <property type="evidence" value="ECO:0007669"/>
    <property type="project" value="UniProtKB-UniRule"/>
</dbReference>
<dbReference type="NCBIfam" id="TIGR00670">
    <property type="entry name" value="asp_carb_tr"/>
    <property type="match status" value="1"/>
</dbReference>
<dbReference type="CDD" id="cd01316">
    <property type="entry name" value="CAD_DHOase"/>
    <property type="match status" value="1"/>
</dbReference>
<dbReference type="Proteomes" id="UP001174909">
    <property type="component" value="Unassembled WGS sequence"/>
</dbReference>
<dbReference type="PANTHER" id="PTHR11405">
    <property type="entry name" value="CARBAMOYLTRANSFERASE FAMILY MEMBER"/>
    <property type="match status" value="1"/>
</dbReference>
<dbReference type="FunFam" id="3.40.50.20:FF:000012">
    <property type="entry name" value="Carbamoyl-phosphate synthase 1, mitochondrial"/>
    <property type="match status" value="1"/>
</dbReference>
<keyword evidence="9 25" id="KW-0547">Nucleotide-binding</keyword>
<keyword evidence="10" id="KW-0378">Hydrolase</keyword>
<comment type="pathway">
    <text evidence="2">Pyrimidine metabolism; UMP biosynthesis via de novo pathway; (S)-dihydroorotate from bicarbonate: step 1/3.</text>
</comment>
<dbReference type="InterPro" id="IPR002474">
    <property type="entry name" value="CarbamoylP_synth_ssu_N"/>
</dbReference>
<dbReference type="Pfam" id="PF00185">
    <property type="entry name" value="OTCace"/>
    <property type="match status" value="1"/>
</dbReference>
<dbReference type="GO" id="GO:0004070">
    <property type="term" value="F:aspartate carbamoyltransferase activity"/>
    <property type="evidence" value="ECO:0007669"/>
    <property type="project" value="UniProtKB-EC"/>
</dbReference>
<dbReference type="FunFam" id="3.50.30.20:FF:000002">
    <property type="entry name" value="Carbamoyl-phosphate synthase 1, mitochondrial"/>
    <property type="match status" value="1"/>
</dbReference>
<dbReference type="InterPro" id="IPR036914">
    <property type="entry name" value="MGS-like_dom_sf"/>
</dbReference>
<sequence>MTARLVLEDGSVFTGTLFGAARNAPGEVVFQTGMVGYVESLTDPSYCHQILTLTYPLIGNYGVPAKKEDRYGLLETFESSRIHAAALVVGCHGDETSHWEAVQSLSDWMKEEGVPGISGIDTRALTKIIRERGTLLGRVEVVTKGGGGEGEREFWDPNKVNLTAIVSCKVPRVINPGGTVSVVAVDCGIKNNQLRCLADCGARIKLVPWNHDFTSEKGIDGLFLSNGPGDPAMLTETVSRLKAYLSLPHTPPVFGICMGHALLSQAIGASIFKMKYGNRGHNQPCLHDDSGRCFITTQNHGFAVDVTSLSSDWSVLFTNANDGTNEGIVHKTMPYFSVQFHPEAMAGPQDLEGLFNVFLRACFEFKSRSEQGDEEGGVPVRCMIDDFVSGRGQQRCHGEEHRDWVILERKNGETEEITPNLGEVTPTPEKFTTTVTSSEKITPTPEKVAKTPREDTPVGVGVERGCGLPRKVLVLGSGGLSIGQAGEFDYSGSQAIKALREEGIQTVLINPNIATVQTAKGLADKVYFLPITPDYVTEVIMNERPDGILLSFGGQTALNCGVELQHSGVLSRYSVAVLGTPVDSIILTEDRQKFAEELAKISEPVAPSRAAYSVAEAVEAGEALGYPVLVRAAFALGGLGSGFATNRSELENLAQAAFAHTKQVLIDKSLQGWKEIEYEVVRDCHDNCITVCNMENVDPLGIHTGESIVVAPSQTLTNIEYNLLRSVAIKTVRHLGVVGECNIQYALNPDSRQYYIIEVNARLSRSSALASKATGYPLAYVAAKLALGIPLPHLKNSVTKATTACFEPSLDYVVVKIPRWDLGKFARVSTKIGSSMKSVGEVMAVGRRFEEALQKALRMVDPASLGFDHTLTTPTEEELVNPTDKRIFAVAAALGDPERWSLRQLHQLTRIDPWFLSRMNNIVVMATKLCQLEGKCPPRGVLLEAKQLGFSDRQIARCINSTELAVRDTRLSLSLRPCVKRIDTVAAEYPAHTNYLYLTYNGVSHDIDFPGEAVMVLGSGVYCIGSSVEFDSCAVGCIRELRSLGKETIMVNYNPETVSTDYDECERLYFDEISFESIMEIYGLERPEGVVLCMGGQLPNNIAMPLHRQKVKVLGTSPEMVDSAENRFKFSRLLDTIGLEQPRWRELTDIATATQFCDSVGYPCLVRPSYVLSGAAMNVAYTHADLESYLGSAVAVSRDHPVVISKFIQDAKEIDVDAVASSGEVVAMAISEHVENAGVHSGDATLVLPAQDLNQETLSRIQDITRAIALALNVSGPFNIQLIAKDNKLKVIECNLRVSRSFPFVSKTLDVDFVAMATKALLGLPVAPVTFDFQSLEKVGVKVPQFSFSRLEGADVKLGVEMSSTGEVACFGETRYEAYLKAMLSTGFKLPSPPANILLSIGSFKAKIELLESIRTLQRLGFNLFASYGTADFYSEHGVKLQPVEWPSSNGNGNHSNKTQNSPPVTRSNSQSSNGGRGNGVPSDLSIADYLTQKKIDLVINLPLRQNRYTPLITKGYITRRIAIEYAVPLVTDIKCAKLLVKSLAFLNCQAPPLKTFTDCISSHRTLRLPGLIDTHVHVREPGQTHKEDFASCTAAALAGGVTIIGAMPNTHPPVVDKDSLTLAQKCARAGARCDYGLYLGASETNASTLPLLSPQSLALKMYLNTTFSTLQLPSMETWMKHFEKWPSSRPLCVHAEGETMAAVLLLADLYKRPVHVCHVARKEEISVIRAAKERGLPVTCEVCPHHLFLCNEDVVTIGTGRSEVRPVLCSRDDQQALWDNLDIIDCFATDHAPHAVSEKDSSSPPPGFPGLETMLSLLLTAVAEGRLTHQDIILRLHTNPRKIFGIREQPDTYVDVDIDEEWTIPSSLPHSKSKWTPFAGRRVVGRVTRVVLRGEIAYIDGKVLVEPGFGEDVMLQPAASPPSLPSPSSPPRTKHPSYVEPGSRSPRKQRVRHASEPSASDKHHSLSPPPPAHYQHKQRGESPLVSGHTSLFAIPTTSSSTHMTSHSSLYMKHVLSSTQFSREQLHHVFQVAHEMRMAVGRVGSLDIMKGKLLGLLFYEASTRTSCSFQAAMLRLGGGVVPLNVESSSAKKGESLEDTVSMMQSYCDALVLRHPEPGAAQRAIRVAHCPIINAGDGTGEHPTQALLDIFTIREEIGTVNRLTITLVGDLKHGRTVHSLARLLTLYDVTLRYVCPKGLEMPEEVTRFVSGKGVRQTYMTLDKALPDTDVLYMTRLQKERFSSAREYDKLRGSYVLTPQVLTRAKEKMVILHPLPRVDEISVEVDSDPRAAYFRQAQFGMYVRMALLAVLLGAA</sequence>
<dbReference type="InterPro" id="IPR002195">
    <property type="entry name" value="Dihydroorotase_CS"/>
</dbReference>
<dbReference type="FunFam" id="3.40.50.20:FF:000002">
    <property type="entry name" value="Carbamoyl-phosphate synthase large chain"/>
    <property type="match status" value="1"/>
</dbReference>
<dbReference type="GO" id="GO:0005951">
    <property type="term" value="C:carbamoyl-phosphate synthase complex"/>
    <property type="evidence" value="ECO:0007669"/>
    <property type="project" value="TreeGrafter"/>
</dbReference>
<dbReference type="SUPFAM" id="SSF56059">
    <property type="entry name" value="Glutathione synthetase ATP-binding domain-like"/>
    <property type="match status" value="2"/>
</dbReference>
<dbReference type="PROSITE" id="PS00097">
    <property type="entry name" value="CARBAMOYLTRANSFERASE"/>
    <property type="match status" value="1"/>
</dbReference>
<feature type="compositionally biased region" description="Basic and acidic residues" evidence="26">
    <location>
        <begin position="1954"/>
        <end position="1965"/>
    </location>
</feature>
<evidence type="ECO:0000259" key="28">
    <source>
        <dbReference type="PROSITE" id="PS51855"/>
    </source>
</evidence>
<dbReference type="HAMAP" id="MF_01209">
    <property type="entry name" value="CPSase_S_chain"/>
    <property type="match status" value="1"/>
</dbReference>
<reference evidence="29" key="1">
    <citation type="submission" date="2023-03" db="EMBL/GenBank/DDBJ databases">
        <authorList>
            <person name="Steffen K."/>
            <person name="Cardenas P."/>
        </authorList>
    </citation>
    <scope>NUCLEOTIDE SEQUENCE</scope>
</reference>
<evidence type="ECO:0000256" key="22">
    <source>
        <dbReference type="ARBA" id="ARBA00048816"/>
    </source>
</evidence>
<keyword evidence="7" id="KW-0479">Metal-binding</keyword>
<keyword evidence="30" id="KW-1185">Reference proteome</keyword>
<dbReference type="NCBIfam" id="TIGR01368">
    <property type="entry name" value="CPSaseIIsmall"/>
    <property type="match status" value="1"/>
</dbReference>